<organism evidence="14 15">
    <name type="scientific">Methanothermococcus okinawensis</name>
    <dbReference type="NCBI Taxonomy" id="155863"/>
    <lineage>
        <taxon>Archaea</taxon>
        <taxon>Methanobacteriati</taxon>
        <taxon>Methanobacteriota</taxon>
        <taxon>Methanomada group</taxon>
        <taxon>Methanococci</taxon>
        <taxon>Methanococcales</taxon>
        <taxon>Methanococcaceae</taxon>
        <taxon>Methanothermococcus</taxon>
    </lineage>
</organism>
<dbReference type="InterPro" id="IPR001048">
    <property type="entry name" value="Asp/Glu/Uridylate_kinase"/>
</dbReference>
<dbReference type="EMBL" id="DQUI01000067">
    <property type="protein sequence ID" value="HIP84654.1"/>
    <property type="molecule type" value="Genomic_DNA"/>
</dbReference>
<dbReference type="SUPFAM" id="SSF53633">
    <property type="entry name" value="Carbamate kinase-like"/>
    <property type="match status" value="1"/>
</dbReference>
<dbReference type="EC" id="2.7.4.26" evidence="2 10"/>
<evidence type="ECO:0000256" key="7">
    <source>
        <dbReference type="ARBA" id="ARBA00022840"/>
    </source>
</evidence>
<dbReference type="AlphaFoldDB" id="A0A832ZCW9"/>
<dbReference type="GO" id="GO:0016114">
    <property type="term" value="P:terpenoid biosynthetic process"/>
    <property type="evidence" value="ECO:0007669"/>
    <property type="project" value="TreeGrafter"/>
</dbReference>
<feature type="binding site" evidence="11">
    <location>
        <position position="55"/>
    </location>
    <ligand>
        <name>substrate</name>
    </ligand>
</feature>
<feature type="binding site" evidence="11">
    <location>
        <begin position="6"/>
        <end position="10"/>
    </location>
    <ligand>
        <name>ATP</name>
        <dbReference type="ChEBI" id="CHEBI:30616"/>
    </ligand>
</feature>
<comment type="subunit">
    <text evidence="10">Homodimer.</text>
</comment>
<comment type="function">
    <text evidence="10">Catalyzes the formation of isopentenyl diphosphate (IPP), the building block of all isoprenoids.</text>
</comment>
<evidence type="ECO:0000256" key="6">
    <source>
        <dbReference type="ARBA" id="ARBA00022777"/>
    </source>
</evidence>
<evidence type="ECO:0000256" key="3">
    <source>
        <dbReference type="ARBA" id="ARBA00017267"/>
    </source>
</evidence>
<evidence type="ECO:0000256" key="11">
    <source>
        <dbReference type="PIRSR" id="PIRSR016496-1"/>
    </source>
</evidence>
<accession>A0A832ZCW9</accession>
<evidence type="ECO:0000256" key="4">
    <source>
        <dbReference type="ARBA" id="ARBA00022679"/>
    </source>
</evidence>
<feature type="binding site" evidence="11">
    <location>
        <position position="215"/>
    </location>
    <ligand>
        <name>ATP</name>
        <dbReference type="ChEBI" id="CHEBI:30616"/>
    </ligand>
</feature>
<dbReference type="GO" id="GO:0102043">
    <property type="term" value="F:isopentenyl phosphate kinase activity"/>
    <property type="evidence" value="ECO:0007669"/>
    <property type="project" value="UniProtKB-EC"/>
</dbReference>
<dbReference type="NCBIfam" id="NF040647">
    <property type="entry name" value="IPPK_Arch"/>
    <property type="match status" value="1"/>
</dbReference>
<reference evidence="14" key="1">
    <citation type="journal article" date="2020" name="ISME J.">
        <title>Gammaproteobacteria mediating utilization of methyl-, sulfur- and petroleum organic compounds in deep ocean hydrothermal plumes.</title>
        <authorList>
            <person name="Zhou Z."/>
            <person name="Liu Y."/>
            <person name="Pan J."/>
            <person name="Cron B.R."/>
            <person name="Toner B.M."/>
            <person name="Anantharaman K."/>
            <person name="Breier J.A."/>
            <person name="Dick G.J."/>
            <person name="Li M."/>
        </authorList>
    </citation>
    <scope>NUCLEOTIDE SEQUENCE</scope>
    <source>
        <strain evidence="14">SZUA-1453</strain>
    </source>
</reference>
<keyword evidence="6 10" id="KW-0418">Kinase</keyword>
<proteinExistence type="inferred from homology"/>
<feature type="binding site" evidence="11">
    <location>
        <position position="219"/>
    </location>
    <ligand>
        <name>ATP</name>
        <dbReference type="ChEBI" id="CHEBI:30616"/>
    </ligand>
</feature>
<dbReference type="CDD" id="cd04241">
    <property type="entry name" value="AAK_FomA-like"/>
    <property type="match status" value="1"/>
</dbReference>
<dbReference type="GO" id="GO:0016301">
    <property type="term" value="F:kinase activity"/>
    <property type="evidence" value="ECO:0007669"/>
    <property type="project" value="UniProtKB-KW"/>
</dbReference>
<dbReference type="PIRSF" id="PIRSF016496">
    <property type="entry name" value="Kin_FomA"/>
    <property type="match status" value="1"/>
</dbReference>
<sequence>MFAILKIGGSILCNKDIPYSVKWDNLERVAMEIRKAMDHYLDRGEELKLILIHGGGSFGHPVAKRYMRGGKFKNMERGFWEIQKAMRRLNTLVIDALHEYSIPGVSIQPSSFVAFRDNKIHFDTYVIEGMLKRGLIPVVHGDVVIADRENYRIFSGDHALPYLTKKLKPDISLHASDVDGVLDPEGRVIKSINLGNIGEVVKYIRSSEKEDVTGGMYLKVMEACRLGVKVLIFNGNRRDNIYRSLIGDYSIGTRINFPL</sequence>
<feature type="binding site" evidence="11">
    <location>
        <position position="156"/>
    </location>
    <ligand>
        <name>substrate</name>
    </ligand>
</feature>
<dbReference type="GO" id="GO:0005829">
    <property type="term" value="C:cytosol"/>
    <property type="evidence" value="ECO:0007669"/>
    <property type="project" value="TreeGrafter"/>
</dbReference>
<gene>
    <name evidence="14" type="ORF">EYH15_04120</name>
</gene>
<protein>
    <recommendedName>
        <fullName evidence="3 10">Isopentenyl phosphate kinase</fullName>
        <shortName evidence="10">IPK</shortName>
        <ecNumber evidence="2 10">2.7.4.26</ecNumber>
    </recommendedName>
</protein>
<evidence type="ECO:0000256" key="12">
    <source>
        <dbReference type="PIRSR" id="PIRSR016496-2"/>
    </source>
</evidence>
<evidence type="ECO:0000256" key="2">
    <source>
        <dbReference type="ARBA" id="ARBA00012908"/>
    </source>
</evidence>
<feature type="binding site" evidence="11">
    <location>
        <position position="177"/>
    </location>
    <ligand>
        <name>ATP</name>
        <dbReference type="ChEBI" id="CHEBI:30616"/>
    </ligand>
</feature>
<dbReference type="Proteomes" id="UP000643554">
    <property type="component" value="Unassembled WGS sequence"/>
</dbReference>
<comment type="caution">
    <text evidence="14">The sequence shown here is derived from an EMBL/GenBank/DDBJ whole genome shotgun (WGS) entry which is preliminary data.</text>
</comment>
<feature type="site" description="Transition state stabilizer" evidence="12">
    <location>
        <position position="15"/>
    </location>
</feature>
<evidence type="ECO:0000256" key="8">
    <source>
        <dbReference type="ARBA" id="ARBA00023229"/>
    </source>
</evidence>
<evidence type="ECO:0000313" key="15">
    <source>
        <dbReference type="Proteomes" id="UP000643554"/>
    </source>
</evidence>
<evidence type="ECO:0000256" key="5">
    <source>
        <dbReference type="ARBA" id="ARBA00022741"/>
    </source>
</evidence>
<keyword evidence="4 10" id="KW-0808">Transferase</keyword>
<evidence type="ECO:0000256" key="9">
    <source>
        <dbReference type="ARBA" id="ARBA00049063"/>
    </source>
</evidence>
<comment type="similarity">
    <text evidence="1 10">Belongs to the isopentenyl phosphate kinase family.</text>
</comment>
<keyword evidence="8" id="KW-0414">Isoprene biosynthesis</keyword>
<keyword evidence="5 10" id="KW-0547">Nucleotide-binding</keyword>
<dbReference type="Gene3D" id="3.40.1160.10">
    <property type="entry name" value="Acetylglutamate kinase-like"/>
    <property type="match status" value="1"/>
</dbReference>
<dbReference type="InterPro" id="IPR036393">
    <property type="entry name" value="AceGlu_kinase-like_sf"/>
</dbReference>
<name>A0A832ZCW9_9EURY</name>
<evidence type="ECO:0000256" key="1">
    <source>
        <dbReference type="ARBA" id="ARBA00010540"/>
    </source>
</evidence>
<feature type="domain" description="Aspartate/glutamate/uridylate kinase" evidence="13">
    <location>
        <begin position="1"/>
        <end position="234"/>
    </location>
</feature>
<feature type="binding site" evidence="11">
    <location>
        <position position="60"/>
    </location>
    <ligand>
        <name>substrate</name>
    </ligand>
</feature>
<feature type="binding site" evidence="11">
    <location>
        <position position="56"/>
    </location>
    <ligand>
        <name>ATP</name>
        <dbReference type="ChEBI" id="CHEBI:30616"/>
    </ligand>
</feature>
<evidence type="ECO:0000256" key="10">
    <source>
        <dbReference type="PIRNR" id="PIRNR016496"/>
    </source>
</evidence>
<dbReference type="InterPro" id="IPR024192">
    <property type="entry name" value="Fosfomycin_R_FomA-type"/>
</dbReference>
<evidence type="ECO:0000259" key="13">
    <source>
        <dbReference type="Pfam" id="PF00696"/>
    </source>
</evidence>
<dbReference type="PANTHER" id="PTHR43654:SF1">
    <property type="entry name" value="ISOPENTENYL PHOSPHATE KINASE"/>
    <property type="match status" value="1"/>
</dbReference>
<dbReference type="Pfam" id="PF00696">
    <property type="entry name" value="AA_kinase"/>
    <property type="match status" value="1"/>
</dbReference>
<dbReference type="PANTHER" id="PTHR43654">
    <property type="entry name" value="GLUTAMATE 5-KINASE"/>
    <property type="match status" value="1"/>
</dbReference>
<evidence type="ECO:0000313" key="14">
    <source>
        <dbReference type="EMBL" id="HIP84654.1"/>
    </source>
</evidence>
<dbReference type="GO" id="GO:0005524">
    <property type="term" value="F:ATP binding"/>
    <property type="evidence" value="ECO:0007669"/>
    <property type="project" value="UniProtKB-KW"/>
</dbReference>
<comment type="catalytic activity">
    <reaction evidence="9 10">
        <text>isopentenyl phosphate + ATP = isopentenyl diphosphate + ADP</text>
        <dbReference type="Rhea" id="RHEA:33963"/>
        <dbReference type="ChEBI" id="CHEBI:30616"/>
        <dbReference type="ChEBI" id="CHEBI:65078"/>
        <dbReference type="ChEBI" id="CHEBI:128769"/>
        <dbReference type="ChEBI" id="CHEBI:456216"/>
        <dbReference type="EC" id="2.7.4.26"/>
    </reaction>
</comment>
<keyword evidence="7 10" id="KW-0067">ATP-binding</keyword>